<dbReference type="AlphaFoldDB" id="A0A419DF93"/>
<dbReference type="Proteomes" id="UP000285655">
    <property type="component" value="Unassembled WGS sequence"/>
</dbReference>
<reference evidence="1 2" key="1">
    <citation type="journal article" date="2017" name="ISME J.">
        <title>Energy and carbon metabolisms in a deep terrestrial subsurface fluid microbial community.</title>
        <authorList>
            <person name="Momper L."/>
            <person name="Jungbluth S.P."/>
            <person name="Lee M.D."/>
            <person name="Amend J.P."/>
        </authorList>
    </citation>
    <scope>NUCLEOTIDE SEQUENCE [LARGE SCALE GENOMIC DNA]</scope>
    <source>
        <strain evidence="1">SURF_29</strain>
    </source>
</reference>
<sequence length="192" mass="21836">MEMNSDFKDIKSILLGLRSDYISGVQLDTLNEKAPITERDIVAEIYCKLKAFCTNRDLSVHSEIKPASSENAEIGELRRLLKIDVGILSRISGQSWVDSAIDIQNNYRKGSIEARFSSIPLRFFHTAIEVKIQSQFADSKKDVDTLKRIHDSNSLCNCFFVLLNARGKRSDHDKIKAYADQRGICIIEYTCR</sequence>
<accession>A0A419DF93</accession>
<evidence type="ECO:0000313" key="1">
    <source>
        <dbReference type="EMBL" id="RJO61700.1"/>
    </source>
</evidence>
<protein>
    <submittedName>
        <fullName evidence="1">Uncharacterized protein</fullName>
    </submittedName>
</protein>
<name>A0A419DF93_9BACT</name>
<dbReference type="EMBL" id="QZJW01000013">
    <property type="protein sequence ID" value="RJO61700.1"/>
    <property type="molecule type" value="Genomic_DNA"/>
</dbReference>
<organism evidence="1 2">
    <name type="scientific">candidate division WS5 bacterium</name>
    <dbReference type="NCBI Taxonomy" id="2093353"/>
    <lineage>
        <taxon>Bacteria</taxon>
        <taxon>candidate division WS5</taxon>
    </lineage>
</organism>
<proteinExistence type="predicted"/>
<comment type="caution">
    <text evidence="1">The sequence shown here is derived from an EMBL/GenBank/DDBJ whole genome shotgun (WGS) entry which is preliminary data.</text>
</comment>
<gene>
    <name evidence="1" type="ORF">C4544_01990</name>
</gene>
<evidence type="ECO:0000313" key="2">
    <source>
        <dbReference type="Proteomes" id="UP000285655"/>
    </source>
</evidence>